<comment type="similarity">
    <text evidence="1">Belongs to the DprA/Smf family.</text>
</comment>
<dbReference type="SUPFAM" id="SSF102405">
    <property type="entry name" value="MCP/YpsA-like"/>
    <property type="match status" value="1"/>
</dbReference>
<evidence type="ECO:0000256" key="1">
    <source>
        <dbReference type="ARBA" id="ARBA00006525"/>
    </source>
</evidence>
<dbReference type="Gene3D" id="1.10.10.10">
    <property type="entry name" value="Winged helix-like DNA-binding domain superfamily/Winged helix DNA-binding domain"/>
    <property type="match status" value="1"/>
</dbReference>
<dbReference type="SUPFAM" id="SSF47781">
    <property type="entry name" value="RuvA domain 2-like"/>
    <property type="match status" value="1"/>
</dbReference>
<organism evidence="5">
    <name type="scientific">Thermosulfidibacter takaii</name>
    <dbReference type="NCBI Taxonomy" id="412593"/>
    <lineage>
        <taxon>Bacteria</taxon>
        <taxon>Pseudomonadati</taxon>
        <taxon>Thermosulfidibacterota</taxon>
        <taxon>Thermosulfidibacteria</taxon>
        <taxon>Thermosulfidibacterales</taxon>
        <taxon>Thermosulfidibacteraceae</taxon>
    </lineage>
</organism>
<evidence type="ECO:0000259" key="3">
    <source>
        <dbReference type="Pfam" id="PF02481"/>
    </source>
</evidence>
<gene>
    <name evidence="5" type="primary">dprA</name>
    <name evidence="5" type="ORF">ENF32_06090</name>
</gene>
<dbReference type="Proteomes" id="UP000885690">
    <property type="component" value="Unassembled WGS sequence"/>
</dbReference>
<dbReference type="EMBL" id="DQWS01000229">
    <property type="protein sequence ID" value="HDD53618.1"/>
    <property type="molecule type" value="Genomic_DNA"/>
</dbReference>
<dbReference type="InterPro" id="IPR057666">
    <property type="entry name" value="DrpA_SLOG"/>
</dbReference>
<accession>A0A7C0YBW7</accession>
<evidence type="ECO:0000313" key="5">
    <source>
        <dbReference type="EMBL" id="HDD53618.1"/>
    </source>
</evidence>
<dbReference type="Gene3D" id="3.40.50.450">
    <property type="match status" value="1"/>
</dbReference>
<protein>
    <submittedName>
        <fullName evidence="5">DNA-protecting protein DprA</fullName>
    </submittedName>
</protein>
<dbReference type="InterPro" id="IPR036388">
    <property type="entry name" value="WH-like_DNA-bd_sf"/>
</dbReference>
<dbReference type="Pfam" id="PF14520">
    <property type="entry name" value="HHH_5"/>
    <property type="match status" value="1"/>
</dbReference>
<name>A0A7C0YBW7_9BACT</name>
<dbReference type="InterPro" id="IPR010994">
    <property type="entry name" value="RuvA_2-like"/>
</dbReference>
<dbReference type="GO" id="GO:0009294">
    <property type="term" value="P:DNA-mediated transformation"/>
    <property type="evidence" value="ECO:0007669"/>
    <property type="project" value="InterPro"/>
</dbReference>
<dbReference type="Pfam" id="PF02481">
    <property type="entry name" value="DNA_processg_A"/>
    <property type="match status" value="1"/>
</dbReference>
<dbReference type="InterPro" id="IPR003488">
    <property type="entry name" value="DprA"/>
</dbReference>
<dbReference type="PANTHER" id="PTHR43022">
    <property type="entry name" value="PROTEIN SMF"/>
    <property type="match status" value="1"/>
</dbReference>
<proteinExistence type="inferred from homology"/>
<dbReference type="NCBIfam" id="TIGR00732">
    <property type="entry name" value="dprA"/>
    <property type="match status" value="1"/>
</dbReference>
<dbReference type="Pfam" id="PF17782">
    <property type="entry name" value="WHD_DprA"/>
    <property type="match status" value="1"/>
</dbReference>
<dbReference type="InterPro" id="IPR041614">
    <property type="entry name" value="DprA_WH"/>
</dbReference>
<sequence>MGNYHRYPLCTHSGSPPPLSGHQDGKMTQKEWALSLSLVPGVGGKLYLKLTETLGSPQNILQASKEELESVPGVGPRISQAILSPEIRGKTYRVLEILGKRGIQYVVLWEEGYPPALRELSSPPPVLFFKGDLQPLKAPSITVVGTRNASRYGMDMAFNLAQDLSQAGFTIISGLARGIDTAAHRGALQTGKTVAFVGSGLDRIYPPENIPLAREIVEKGGAVISPFPPETPPEKGNFPRRNLLMASLASGVLVVEAGEKSGAVMTARLAQNLGKTLFALPGPAGSPRTKGVHSLIKQGAFLIEEAGDILEILRPGASSKKETKIKKPIAMDEREEKVWEVLEEGPLPVDIIVEKCNLSLQEAYTLLLEMELKGLVTSRGGNTYERRIT</sequence>
<feature type="domain" description="DprA winged helix" evidence="4">
    <location>
        <begin position="332"/>
        <end position="382"/>
    </location>
</feature>
<comment type="caution">
    <text evidence="5">The sequence shown here is derived from an EMBL/GenBank/DDBJ whole genome shotgun (WGS) entry which is preliminary data.</text>
</comment>
<feature type="domain" description="Smf/DprA SLOG" evidence="3">
    <location>
        <begin position="105"/>
        <end position="312"/>
    </location>
</feature>
<dbReference type="AlphaFoldDB" id="A0A7C0YBW7"/>
<feature type="region of interest" description="Disordered" evidence="2">
    <location>
        <begin position="1"/>
        <end position="26"/>
    </location>
</feature>
<evidence type="ECO:0000256" key="2">
    <source>
        <dbReference type="SAM" id="MobiDB-lite"/>
    </source>
</evidence>
<reference evidence="5" key="1">
    <citation type="journal article" date="2020" name="mSystems">
        <title>Genome- and Community-Level Interaction Insights into Carbon Utilization and Element Cycling Functions of Hydrothermarchaeota in Hydrothermal Sediment.</title>
        <authorList>
            <person name="Zhou Z."/>
            <person name="Liu Y."/>
            <person name="Xu W."/>
            <person name="Pan J."/>
            <person name="Luo Z.H."/>
            <person name="Li M."/>
        </authorList>
    </citation>
    <scope>NUCLEOTIDE SEQUENCE [LARGE SCALE GENOMIC DNA]</scope>
    <source>
        <strain evidence="5">HyVt-115</strain>
    </source>
</reference>
<evidence type="ECO:0000259" key="4">
    <source>
        <dbReference type="Pfam" id="PF17782"/>
    </source>
</evidence>
<dbReference type="PANTHER" id="PTHR43022:SF1">
    <property type="entry name" value="PROTEIN SMF"/>
    <property type="match status" value="1"/>
</dbReference>